<gene>
    <name evidence="2" type="ORF">CM19_12590</name>
</gene>
<dbReference type="NCBIfam" id="TIGR01439">
    <property type="entry name" value="lp_hng_hel_AbrB"/>
    <property type="match status" value="1"/>
</dbReference>
<dbReference type="SMART" id="SM00966">
    <property type="entry name" value="SpoVT_AbrB"/>
    <property type="match status" value="1"/>
</dbReference>
<comment type="caution">
    <text evidence="2">The sequence shown here is derived from an EMBL/GenBank/DDBJ whole genome shotgun (WGS) entry which is preliminary data.</text>
</comment>
<dbReference type="EMBL" id="JFZT01000065">
    <property type="protein sequence ID" value="EZQ01640.1"/>
    <property type="molecule type" value="Genomic_DNA"/>
</dbReference>
<dbReference type="GO" id="GO:0003677">
    <property type="term" value="F:DNA binding"/>
    <property type="evidence" value="ECO:0007669"/>
    <property type="project" value="InterPro"/>
</dbReference>
<accession>A0A031LJG5</accession>
<dbReference type="SUPFAM" id="SSF89447">
    <property type="entry name" value="AbrB/MazE/MraZ-like"/>
    <property type="match status" value="1"/>
</dbReference>
<protein>
    <submittedName>
        <fullName evidence="2">AbrB family transcriptional regulator</fullName>
    </submittedName>
</protein>
<dbReference type="AlphaFoldDB" id="A0A031LJG5"/>
<dbReference type="PROSITE" id="PS51740">
    <property type="entry name" value="SPOVT_ABRB"/>
    <property type="match status" value="1"/>
</dbReference>
<dbReference type="Pfam" id="PF04014">
    <property type="entry name" value="MazE_antitoxin"/>
    <property type="match status" value="1"/>
</dbReference>
<dbReference type="InterPro" id="IPR037914">
    <property type="entry name" value="SpoVT-AbrB_sf"/>
</dbReference>
<dbReference type="Gene3D" id="2.10.260.10">
    <property type="match status" value="1"/>
</dbReference>
<sequence length="76" mass="8469">MGYTVIADEKGRVVILKEVREELNIKKGSSLILEVKDGIIVLKVRKPSPMGIYGIAEEEEVDIEEIEGALGYEDIH</sequence>
<dbReference type="InterPro" id="IPR007159">
    <property type="entry name" value="SpoVT-AbrB_dom"/>
</dbReference>
<organism evidence="2 3">
    <name type="scientific">Candidatus Acidianus copahuensis</name>
    <dbReference type="NCBI Taxonomy" id="1160895"/>
    <lineage>
        <taxon>Archaea</taxon>
        <taxon>Thermoproteota</taxon>
        <taxon>Thermoprotei</taxon>
        <taxon>Sulfolobales</taxon>
        <taxon>Sulfolobaceae</taxon>
        <taxon>Acidianus</taxon>
    </lineage>
</organism>
<dbReference type="OrthoDB" id="28233at2157"/>
<name>A0A031LJG5_9CREN</name>
<feature type="domain" description="SpoVT-AbrB" evidence="1">
    <location>
        <begin position="2"/>
        <end position="47"/>
    </location>
</feature>
<keyword evidence="3" id="KW-1185">Reference proteome</keyword>
<evidence type="ECO:0000313" key="3">
    <source>
        <dbReference type="Proteomes" id="UP000024332"/>
    </source>
</evidence>
<dbReference type="Proteomes" id="UP000024332">
    <property type="component" value="Unassembled WGS sequence"/>
</dbReference>
<evidence type="ECO:0000259" key="1">
    <source>
        <dbReference type="PROSITE" id="PS51740"/>
    </source>
</evidence>
<reference evidence="2 3" key="1">
    <citation type="submission" date="2014-03" db="EMBL/GenBank/DDBJ databases">
        <title>Draft genome sequence of the novel thermoacidophilic archaea Acidianus copahuensis ALE1 strain, isolated from Copahue volcanic area in Neuquen Argentina.</title>
        <authorList>
            <person name="Urbieta M.S."/>
            <person name="Rascovan N."/>
            <person name="Castro C."/>
            <person name="Revale S."/>
            <person name="Giaveno M.A."/>
            <person name="Vazquez M.P."/>
            <person name="Donati E.R."/>
        </authorList>
    </citation>
    <scope>NUCLEOTIDE SEQUENCE [LARGE SCALE GENOMIC DNA]</scope>
    <source>
        <strain evidence="2 3">ALE1</strain>
    </source>
</reference>
<proteinExistence type="predicted"/>
<evidence type="ECO:0000313" key="2">
    <source>
        <dbReference type="EMBL" id="EZQ01640.1"/>
    </source>
</evidence>